<dbReference type="AlphaFoldDB" id="A0A562T2L2"/>
<dbReference type="RefSeq" id="WP_145712291.1">
    <property type="nucleotide sequence ID" value="NZ_BAAAFY010000001.1"/>
</dbReference>
<reference evidence="1 2" key="1">
    <citation type="journal article" date="2013" name="Stand. Genomic Sci.">
        <title>Genomic Encyclopedia of Type Strains, Phase I: The one thousand microbial genomes (KMG-I) project.</title>
        <authorList>
            <person name="Kyrpides N.C."/>
            <person name="Woyke T."/>
            <person name="Eisen J.A."/>
            <person name="Garrity G."/>
            <person name="Lilburn T.G."/>
            <person name="Beck B.J."/>
            <person name="Whitman W.B."/>
            <person name="Hugenholtz P."/>
            <person name="Klenk H.P."/>
        </authorList>
    </citation>
    <scope>NUCLEOTIDE SEQUENCE [LARGE SCALE GENOMIC DNA]</scope>
    <source>
        <strain evidence="1 2">DSM 13484</strain>
    </source>
</reference>
<sequence>MNTKEILDSYKTLLDAEPPINYLASLLELALKAPVCRDNKEAPGTYRLAKVIHCAILRHMAEYFAPGTEDAERMVAALTDYLRNTDEKFN</sequence>
<protein>
    <submittedName>
        <fullName evidence="1">Uncharacterized protein</fullName>
    </submittedName>
</protein>
<accession>A0A562T2L2</accession>
<evidence type="ECO:0000313" key="2">
    <source>
        <dbReference type="Proteomes" id="UP000316778"/>
    </source>
</evidence>
<organism evidence="1 2">
    <name type="scientific">Chitinophaga japonensis</name>
    <name type="common">Flexibacter japonensis</name>
    <dbReference type="NCBI Taxonomy" id="104662"/>
    <lineage>
        <taxon>Bacteria</taxon>
        <taxon>Pseudomonadati</taxon>
        <taxon>Bacteroidota</taxon>
        <taxon>Chitinophagia</taxon>
        <taxon>Chitinophagales</taxon>
        <taxon>Chitinophagaceae</taxon>
        <taxon>Chitinophaga</taxon>
    </lineage>
</organism>
<evidence type="ECO:0000313" key="1">
    <source>
        <dbReference type="EMBL" id="TWI87822.1"/>
    </source>
</evidence>
<comment type="caution">
    <text evidence="1">The sequence shown here is derived from an EMBL/GenBank/DDBJ whole genome shotgun (WGS) entry which is preliminary data.</text>
</comment>
<dbReference type="EMBL" id="VLLG01000003">
    <property type="protein sequence ID" value="TWI87822.1"/>
    <property type="molecule type" value="Genomic_DNA"/>
</dbReference>
<dbReference type="OrthoDB" id="1265468at2"/>
<dbReference type="Proteomes" id="UP000316778">
    <property type="component" value="Unassembled WGS sequence"/>
</dbReference>
<keyword evidence="2" id="KW-1185">Reference proteome</keyword>
<name>A0A562T2L2_CHIJA</name>
<proteinExistence type="predicted"/>
<gene>
    <name evidence="1" type="ORF">LX66_1893</name>
</gene>